<proteinExistence type="predicted"/>
<reference evidence="2" key="1">
    <citation type="journal article" date="2010" name="Science">
        <title>Signatures of adaptation to obligate biotrophy in the Hyaloperonospora arabidopsidis genome.</title>
        <authorList>
            <person name="Baxter L."/>
            <person name="Tripathy S."/>
            <person name="Ishaque N."/>
            <person name="Boot N."/>
            <person name="Cabral A."/>
            <person name="Kemen E."/>
            <person name="Thines M."/>
            <person name="Ah-Fong A."/>
            <person name="Anderson R."/>
            <person name="Badejoko W."/>
            <person name="Bittner-Eddy P."/>
            <person name="Boore J.L."/>
            <person name="Chibucos M.C."/>
            <person name="Coates M."/>
            <person name="Dehal P."/>
            <person name="Delehaunty K."/>
            <person name="Dong S."/>
            <person name="Downton P."/>
            <person name="Dumas B."/>
            <person name="Fabro G."/>
            <person name="Fronick C."/>
            <person name="Fuerstenberg S.I."/>
            <person name="Fulton L."/>
            <person name="Gaulin E."/>
            <person name="Govers F."/>
            <person name="Hughes L."/>
            <person name="Humphray S."/>
            <person name="Jiang R.H."/>
            <person name="Judelson H."/>
            <person name="Kamoun S."/>
            <person name="Kyung K."/>
            <person name="Meijer H."/>
            <person name="Minx P."/>
            <person name="Morris P."/>
            <person name="Nelson J."/>
            <person name="Phuntumart V."/>
            <person name="Qutob D."/>
            <person name="Rehmany A."/>
            <person name="Rougon-Cardoso A."/>
            <person name="Ryden P."/>
            <person name="Torto-Alalibo T."/>
            <person name="Studholme D."/>
            <person name="Wang Y."/>
            <person name="Win J."/>
            <person name="Wood J."/>
            <person name="Clifton S.W."/>
            <person name="Rogers J."/>
            <person name="Van den Ackerveken G."/>
            <person name="Jones J.D."/>
            <person name="McDowell J.M."/>
            <person name="Beynon J."/>
            <person name="Tyler B.M."/>
        </authorList>
    </citation>
    <scope>NUCLEOTIDE SEQUENCE [LARGE SCALE GENOMIC DNA]</scope>
    <source>
        <strain evidence="2">Emoy2</strain>
    </source>
</reference>
<dbReference type="HOGENOM" id="CLU_2404228_0_0_1"/>
<accession>M4BUP0</accession>
<reference evidence="1" key="2">
    <citation type="submission" date="2015-06" db="UniProtKB">
        <authorList>
            <consortium name="EnsemblProtists"/>
        </authorList>
    </citation>
    <scope>IDENTIFICATION</scope>
    <source>
        <strain evidence="1">Emoy2</strain>
    </source>
</reference>
<dbReference type="EnsemblProtists" id="HpaT810228">
    <property type="protein sequence ID" value="HpaP810228"/>
    <property type="gene ID" value="HpaG810228"/>
</dbReference>
<dbReference type="VEuPathDB" id="FungiDB:HpaG810228"/>
<evidence type="ECO:0000313" key="2">
    <source>
        <dbReference type="Proteomes" id="UP000011713"/>
    </source>
</evidence>
<dbReference type="EMBL" id="JH597949">
    <property type="status" value="NOT_ANNOTATED_CDS"/>
    <property type="molecule type" value="Genomic_DNA"/>
</dbReference>
<name>M4BUP0_HYAAE</name>
<protein>
    <submittedName>
        <fullName evidence="1">Uncharacterized protein</fullName>
    </submittedName>
</protein>
<sequence>MIADSPRHPPPSNIGKRYVLSFGIINPFRRSQLRLCHNALEMTELYLRPGVKFVAKVSHWVIRKFRAELKRQHAHEQKLEIELDTGSLSVGDV</sequence>
<dbReference type="AlphaFoldDB" id="M4BUP0"/>
<keyword evidence="2" id="KW-1185">Reference proteome</keyword>
<dbReference type="Proteomes" id="UP000011713">
    <property type="component" value="Unassembled WGS sequence"/>
</dbReference>
<dbReference type="InParanoid" id="M4BUP0"/>
<organism evidence="1 2">
    <name type="scientific">Hyaloperonospora arabidopsidis (strain Emoy2)</name>
    <name type="common">Downy mildew agent</name>
    <name type="synonym">Peronospora arabidopsidis</name>
    <dbReference type="NCBI Taxonomy" id="559515"/>
    <lineage>
        <taxon>Eukaryota</taxon>
        <taxon>Sar</taxon>
        <taxon>Stramenopiles</taxon>
        <taxon>Oomycota</taxon>
        <taxon>Peronosporomycetes</taxon>
        <taxon>Peronosporales</taxon>
        <taxon>Peronosporaceae</taxon>
        <taxon>Hyaloperonospora</taxon>
    </lineage>
</organism>
<evidence type="ECO:0000313" key="1">
    <source>
        <dbReference type="EnsemblProtists" id="HpaP810228"/>
    </source>
</evidence>